<dbReference type="InterPro" id="IPR015278">
    <property type="entry name" value="BglII-like"/>
</dbReference>
<protein>
    <recommendedName>
        <fullName evidence="3">Restriction endonuclease</fullName>
    </recommendedName>
</protein>
<dbReference type="GO" id="GO:0003677">
    <property type="term" value="F:DNA binding"/>
    <property type="evidence" value="ECO:0007669"/>
    <property type="project" value="InterPro"/>
</dbReference>
<organism evidence="1 2">
    <name type="scientific">Psychrobacillus glaciei</name>
    <dbReference type="NCBI Taxonomy" id="2283160"/>
    <lineage>
        <taxon>Bacteria</taxon>
        <taxon>Bacillati</taxon>
        <taxon>Bacillota</taxon>
        <taxon>Bacilli</taxon>
        <taxon>Bacillales</taxon>
        <taxon>Bacillaceae</taxon>
        <taxon>Psychrobacillus</taxon>
    </lineage>
</organism>
<reference evidence="1 2" key="1">
    <citation type="submission" date="2018-07" db="EMBL/GenBank/DDBJ databases">
        <title>Complete genome sequence of Psychrobacillus sp. PB01, isolated from iceberg, and comparative genome analysis of Psychrobacillus strains.</title>
        <authorList>
            <person name="Lee P.C."/>
        </authorList>
    </citation>
    <scope>NUCLEOTIDE SEQUENCE [LARGE SCALE GENOMIC DNA]</scope>
    <source>
        <strain evidence="1 2">PB01</strain>
        <plasmid evidence="2">ppb01</plasmid>
    </source>
</reference>
<dbReference type="Gene3D" id="3.40.91.20">
    <property type="match status" value="1"/>
</dbReference>
<geneLocation type="plasmid" evidence="2">
    <name>ppb01</name>
</geneLocation>
<keyword evidence="2" id="KW-1185">Reference proteome</keyword>
<evidence type="ECO:0000313" key="2">
    <source>
        <dbReference type="Proteomes" id="UP000325517"/>
    </source>
</evidence>
<dbReference type="Proteomes" id="UP000325517">
    <property type="component" value="Plasmid pPB01"/>
</dbReference>
<dbReference type="InterPro" id="IPR011335">
    <property type="entry name" value="Restrct_endonuc-II-like"/>
</dbReference>
<dbReference type="InterPro" id="IPR011338">
    <property type="entry name" value="BamHI/BglII/BstY"/>
</dbReference>
<proteinExistence type="predicted"/>
<dbReference type="EMBL" id="CP031224">
    <property type="protein sequence ID" value="QFG01297.1"/>
    <property type="molecule type" value="Genomic_DNA"/>
</dbReference>
<keyword evidence="1" id="KW-0614">Plasmid</keyword>
<dbReference type="GO" id="GO:0000287">
    <property type="term" value="F:magnesium ion binding"/>
    <property type="evidence" value="ECO:0007669"/>
    <property type="project" value="InterPro"/>
</dbReference>
<dbReference type="RefSeq" id="WP_151702169.1">
    <property type="nucleotide sequence ID" value="NZ_CP031224.1"/>
</dbReference>
<dbReference type="KEGG" id="psyo:PB01_20940"/>
<dbReference type="SUPFAM" id="SSF52980">
    <property type="entry name" value="Restriction endonuclease-like"/>
    <property type="match status" value="1"/>
</dbReference>
<sequence length="209" mass="23622">MEYRMYSHRYAAAILNTDREFADIWLEVQEVIHSITEEQIINSFEAKGYRRGKSISTTINELLKVGFIARGWRSESPIFQNPDYTGDTWRLDFAKDNISIEVAFNHGTVIAWNLLKPVLASELNHVQKAIQTKLGIIICVTEEMKVAGGFDGAIGTYEKFIEYLPPLNNQLSVPLLIIGLEAPQSFSITHVPNPQKANSKMGIVERILI</sequence>
<dbReference type="GO" id="GO:0009307">
    <property type="term" value="P:DNA restriction-modification system"/>
    <property type="evidence" value="ECO:0007669"/>
    <property type="project" value="InterPro"/>
</dbReference>
<evidence type="ECO:0000313" key="1">
    <source>
        <dbReference type="EMBL" id="QFG01297.1"/>
    </source>
</evidence>
<dbReference type="Pfam" id="PF09195">
    <property type="entry name" value="Endonuc-BglII"/>
    <property type="match status" value="1"/>
</dbReference>
<gene>
    <name evidence="1" type="ORF">PB01_20940</name>
</gene>
<dbReference type="OrthoDB" id="5189544at2"/>
<dbReference type="GO" id="GO:0009036">
    <property type="term" value="F:type II site-specific deoxyribonuclease activity"/>
    <property type="evidence" value="ECO:0007669"/>
    <property type="project" value="InterPro"/>
</dbReference>
<dbReference type="AlphaFoldDB" id="A0A5J6STG4"/>
<name>A0A5J6STG4_9BACI</name>
<evidence type="ECO:0008006" key="3">
    <source>
        <dbReference type="Google" id="ProtNLM"/>
    </source>
</evidence>
<accession>A0A5J6STG4</accession>